<name>A0A7Y6C791_9ACTN</name>
<dbReference type="Gene3D" id="2.40.10.120">
    <property type="match status" value="1"/>
</dbReference>
<organism evidence="3 4">
    <name type="scientific">Streptomyces odorifer</name>
    <dbReference type="NCBI Taxonomy" id="53450"/>
    <lineage>
        <taxon>Bacteria</taxon>
        <taxon>Bacillati</taxon>
        <taxon>Actinomycetota</taxon>
        <taxon>Actinomycetes</taxon>
        <taxon>Kitasatosporales</taxon>
        <taxon>Streptomycetaceae</taxon>
        <taxon>Streptomyces</taxon>
        <taxon>Streptomyces albidoflavus group</taxon>
    </lineage>
</organism>
<dbReference type="Pfam" id="PF20028">
    <property type="entry name" value="VMAP-C"/>
    <property type="match status" value="1"/>
</dbReference>
<dbReference type="InterPro" id="IPR009003">
    <property type="entry name" value="Peptidase_S1_PA"/>
</dbReference>
<keyword evidence="4" id="KW-1185">Reference proteome</keyword>
<proteinExistence type="predicted"/>
<feature type="region of interest" description="Disordered" evidence="1">
    <location>
        <begin position="214"/>
        <end position="287"/>
    </location>
</feature>
<evidence type="ECO:0000259" key="2">
    <source>
        <dbReference type="Pfam" id="PF20028"/>
    </source>
</evidence>
<dbReference type="EMBL" id="JAANNT010000004">
    <property type="protein sequence ID" value="NUV28339.1"/>
    <property type="molecule type" value="Genomic_DNA"/>
</dbReference>
<gene>
    <name evidence="3" type="ORF">G6W59_08310</name>
</gene>
<evidence type="ECO:0000313" key="3">
    <source>
        <dbReference type="EMBL" id="NUV28339.1"/>
    </source>
</evidence>
<feature type="domain" description="vWA-MoxR associated protein C-terminal" evidence="2">
    <location>
        <begin position="510"/>
        <end position="740"/>
    </location>
</feature>
<sequence>MTGEGATGARGAATGDEPPLEHLIAAATVRIHGRRPGYDPSGPDEGVRTFLGSGFFVAPNWVLTCAHVALAEGGGHVDIVHEPEPGGPPAVVPGEVAVALPETPPRPGEGWAAPDLALIRLQKPADHACVHLAEQPLTDHGRQAGGRSGLLLGFAGWFRSGHRLSRYDGTVTVLGRIGWGADEELRLGDDDLPDGVSGGPVFDPHRGEVVALVKSRRTREKGGTAVRTGQLRHLPVAAAPPPTAAPAPAGSGAHTRAYGPGDHAPGHPAGADWPPPEPAPGPGDLYQEVLRGHDRFHRDRLRHADRDGAPPAWADTQAVLDGARTIPFGPRERTLLLGALGELPPPPSTAGLTALLRSVPGCASAARTVPPPRAWRDGLGGLYESHATDEGRRLAVLRYVVAVLHTPRPHHDPGTAEAEAALRTWLHRTTAALDRPVRGEITAELRRHAAAPAPPPPLDPARGTRHSVLLELIRRPWEQDSFDWRIGLLPAPGPPRTAGTPAEGLPDPPEPEPLHDDHTGTPLAELPARLAGPLARAFTLADEPGTPALLQVALERDVLGLPVDSWPAVPGGPPLGRLRPVVVRPAEPPGGAGESDPAADRYDRWRWTHDDAPLAPGIRGRVLDCEAGTRVPVPSTDQLRSLAHASVPVLCQYREYGHAGSAEALARLVDGGFGVALWRRGAGGPERMCAEFHRRAEAELARARTAQRLPGLVHALRAALAEGRTDSFWADGVALLYDDPHQPLPGSDDLFAPL</sequence>
<comment type="caution">
    <text evidence="3">The sequence shown here is derived from an EMBL/GenBank/DDBJ whole genome shotgun (WGS) entry which is preliminary data.</text>
</comment>
<feature type="compositionally biased region" description="Low complexity" evidence="1">
    <location>
        <begin position="259"/>
        <end position="272"/>
    </location>
</feature>
<accession>A0A7Y6C791</accession>
<dbReference type="InterPro" id="IPR045450">
    <property type="entry name" value="VMAP_C"/>
</dbReference>
<feature type="region of interest" description="Disordered" evidence="1">
    <location>
        <begin position="491"/>
        <end position="520"/>
    </location>
</feature>
<evidence type="ECO:0000256" key="1">
    <source>
        <dbReference type="SAM" id="MobiDB-lite"/>
    </source>
</evidence>
<dbReference type="AlphaFoldDB" id="A0A7Y6C791"/>
<protein>
    <submittedName>
        <fullName evidence="3">Trypsin-like peptidase domain-containing protein</fullName>
    </submittedName>
</protein>
<dbReference type="SUPFAM" id="SSF50494">
    <property type="entry name" value="Trypsin-like serine proteases"/>
    <property type="match status" value="1"/>
</dbReference>
<dbReference type="Pfam" id="PF13365">
    <property type="entry name" value="Trypsin_2"/>
    <property type="match status" value="1"/>
</dbReference>
<dbReference type="Proteomes" id="UP000540128">
    <property type="component" value="Unassembled WGS sequence"/>
</dbReference>
<evidence type="ECO:0000313" key="4">
    <source>
        <dbReference type="Proteomes" id="UP000540128"/>
    </source>
</evidence>
<feature type="region of interest" description="Disordered" evidence="1">
    <location>
        <begin position="1"/>
        <end position="20"/>
    </location>
</feature>
<reference evidence="3 4" key="1">
    <citation type="submission" date="2020-03" db="EMBL/GenBank/DDBJ databases">
        <title>Complete genome sequence of sixteen Streptomyces strains facilitates identification of candidate genes involved in plant growth-promotion in grain legumes and cereals.</title>
        <authorList>
            <person name="Gopalakrishnan S."/>
            <person name="Thakur V."/>
            <person name="Saxena R."/>
            <person name="Vadlamudi S."/>
            <person name="Purohit S."/>
            <person name="Kumar V."/>
            <person name="Rathore A."/>
            <person name="Chitikineni A."/>
            <person name="Varshney R.K."/>
        </authorList>
    </citation>
    <scope>NUCLEOTIDE SEQUENCE [LARGE SCALE GENOMIC DNA]</scope>
    <source>
        <strain evidence="3 4">KAI-180</strain>
    </source>
</reference>
<dbReference type="RefSeq" id="WP_175457849.1">
    <property type="nucleotide sequence ID" value="NZ_JAANNT010000004.1"/>
</dbReference>